<dbReference type="InterPro" id="IPR050425">
    <property type="entry name" value="NAD(P)_dehydrat-like"/>
</dbReference>
<reference evidence="4" key="2">
    <citation type="submission" date="2020-11" db="EMBL/GenBank/DDBJ databases">
        <title>Whole genome sequencing of Colletotrichum sp.</title>
        <authorList>
            <person name="Li H."/>
        </authorList>
    </citation>
    <scope>NUCLEOTIDE SEQUENCE</scope>
    <source>
        <strain evidence="4">CkLH20</strain>
    </source>
</reference>
<proteinExistence type="inferred from homology"/>
<protein>
    <recommendedName>
        <fullName evidence="3">NAD-dependent epimerase/dehydratase domain-containing protein</fullName>
    </recommendedName>
</protein>
<dbReference type="InterPro" id="IPR036291">
    <property type="entry name" value="NAD(P)-bd_dom_sf"/>
</dbReference>
<dbReference type="Proteomes" id="UP000781932">
    <property type="component" value="Unassembled WGS sequence"/>
</dbReference>
<gene>
    <name evidence="4" type="ORF">CkaCkLH20_07592</name>
</gene>
<keyword evidence="1" id="KW-0560">Oxidoreductase</keyword>
<dbReference type="OrthoDB" id="2735536at2759"/>
<dbReference type="RefSeq" id="XP_038744359.1">
    <property type="nucleotide sequence ID" value="XM_038890309.1"/>
</dbReference>
<reference evidence="4" key="1">
    <citation type="submission" date="2020-03" db="EMBL/GenBank/DDBJ databases">
        <authorList>
            <person name="He L."/>
        </authorList>
    </citation>
    <scope>NUCLEOTIDE SEQUENCE</scope>
    <source>
        <strain evidence="4">CkLH20</strain>
    </source>
</reference>
<dbReference type="AlphaFoldDB" id="A0A9P6I089"/>
<dbReference type="Gene3D" id="3.40.50.720">
    <property type="entry name" value="NAD(P)-binding Rossmann-like Domain"/>
    <property type="match status" value="1"/>
</dbReference>
<evidence type="ECO:0000313" key="5">
    <source>
        <dbReference type="Proteomes" id="UP000781932"/>
    </source>
</evidence>
<comment type="similarity">
    <text evidence="2">Belongs to the NAD(P)-dependent epimerase/dehydratase family. Dihydroflavonol-4-reductase subfamily.</text>
</comment>
<organism evidence="4 5">
    <name type="scientific">Colletotrichum karsti</name>
    <dbReference type="NCBI Taxonomy" id="1095194"/>
    <lineage>
        <taxon>Eukaryota</taxon>
        <taxon>Fungi</taxon>
        <taxon>Dikarya</taxon>
        <taxon>Ascomycota</taxon>
        <taxon>Pezizomycotina</taxon>
        <taxon>Sordariomycetes</taxon>
        <taxon>Hypocreomycetidae</taxon>
        <taxon>Glomerellales</taxon>
        <taxon>Glomerellaceae</taxon>
        <taxon>Colletotrichum</taxon>
        <taxon>Colletotrichum boninense species complex</taxon>
    </lineage>
</organism>
<dbReference type="SUPFAM" id="SSF51735">
    <property type="entry name" value="NAD(P)-binding Rossmann-fold domains"/>
    <property type="match status" value="1"/>
</dbReference>
<keyword evidence="5" id="KW-1185">Reference proteome</keyword>
<dbReference type="EMBL" id="JAATWM020000024">
    <property type="protein sequence ID" value="KAF9874898.1"/>
    <property type="molecule type" value="Genomic_DNA"/>
</dbReference>
<dbReference type="GO" id="GO:0016616">
    <property type="term" value="F:oxidoreductase activity, acting on the CH-OH group of donors, NAD or NADP as acceptor"/>
    <property type="evidence" value="ECO:0007669"/>
    <property type="project" value="TreeGrafter"/>
</dbReference>
<evidence type="ECO:0000256" key="2">
    <source>
        <dbReference type="ARBA" id="ARBA00023445"/>
    </source>
</evidence>
<dbReference type="GeneID" id="62163383"/>
<evidence type="ECO:0000313" key="4">
    <source>
        <dbReference type="EMBL" id="KAF9874898.1"/>
    </source>
</evidence>
<dbReference type="PANTHER" id="PTHR10366:SF564">
    <property type="entry name" value="STEROL-4-ALPHA-CARBOXYLATE 3-DEHYDROGENASE, DECARBOXYLATING"/>
    <property type="match status" value="1"/>
</dbReference>
<name>A0A9P6I089_9PEZI</name>
<dbReference type="PANTHER" id="PTHR10366">
    <property type="entry name" value="NAD DEPENDENT EPIMERASE/DEHYDRATASE"/>
    <property type="match status" value="1"/>
</dbReference>
<evidence type="ECO:0000259" key="3">
    <source>
        <dbReference type="Pfam" id="PF01370"/>
    </source>
</evidence>
<feature type="domain" description="NAD-dependent epimerase/dehydratase" evidence="3">
    <location>
        <begin position="8"/>
        <end position="270"/>
    </location>
</feature>
<sequence length="351" mass="37817">MSSTKGLVLITGSNGFIGARTVEAFLKAGYSVRAVTRSSSSAEGLLSALTKYTESGHLTTALVPDITAPGAFDEAVKDVTAITHLASPVNFKVRDADAIIGSAINGTTGILSSALKAPLLKSFVYMSSIVAVRGKGEKFLGRYVTEEDWNDEAEDALEKAGDEATGHHFYVVSKVKAERAFWEFREKNAENIKFTMTAINPVWVAGPPLILPEDPNKLSDTAIVAYQVMAGQEVPPVGPGNGTHVDVRDVARLITFAVEHKDVADGQRYIAGGNGNVANVQAYCDLLRKAYPDRRDIILEGKPGEGYHQDYSIIQGSPMVDGSKAIKATGQNWIPFDKTILDAAKAYERYF</sequence>
<comment type="caution">
    <text evidence="4">The sequence shown here is derived from an EMBL/GenBank/DDBJ whole genome shotgun (WGS) entry which is preliminary data.</text>
</comment>
<dbReference type="InterPro" id="IPR001509">
    <property type="entry name" value="Epimerase_deHydtase"/>
</dbReference>
<evidence type="ECO:0000256" key="1">
    <source>
        <dbReference type="ARBA" id="ARBA00023002"/>
    </source>
</evidence>
<dbReference type="Pfam" id="PF01370">
    <property type="entry name" value="Epimerase"/>
    <property type="match status" value="1"/>
</dbReference>
<accession>A0A9P6I089</accession>